<protein>
    <submittedName>
        <fullName evidence="2">Uncharacterized protein</fullName>
    </submittedName>
</protein>
<evidence type="ECO:0000256" key="1">
    <source>
        <dbReference type="SAM" id="SignalP"/>
    </source>
</evidence>
<gene>
    <name evidence="2" type="ORF">ABMA28_012273</name>
</gene>
<reference evidence="2 3" key="1">
    <citation type="submission" date="2024-06" db="EMBL/GenBank/DDBJ databases">
        <title>A chromosome-level genome assembly of beet webworm, Loxostege sticticalis.</title>
        <authorList>
            <person name="Zhang Y."/>
        </authorList>
    </citation>
    <scope>NUCLEOTIDE SEQUENCE [LARGE SCALE GENOMIC DNA]</scope>
    <source>
        <strain evidence="2">AQ028</strain>
        <tissue evidence="2">Male pupae</tissue>
    </source>
</reference>
<feature type="signal peptide" evidence="1">
    <location>
        <begin position="1"/>
        <end position="17"/>
    </location>
</feature>
<dbReference type="EMBL" id="JBEDNZ010000003">
    <property type="protein sequence ID" value="KAL0850477.1"/>
    <property type="molecule type" value="Genomic_DNA"/>
</dbReference>
<evidence type="ECO:0000313" key="2">
    <source>
        <dbReference type="EMBL" id="KAL0850477.1"/>
    </source>
</evidence>
<comment type="caution">
    <text evidence="2">The sequence shown here is derived from an EMBL/GenBank/DDBJ whole genome shotgun (WGS) entry which is preliminary data.</text>
</comment>
<evidence type="ECO:0000313" key="3">
    <source>
        <dbReference type="Proteomes" id="UP001549921"/>
    </source>
</evidence>
<feature type="chain" id="PRO_5044832025" evidence="1">
    <location>
        <begin position="18"/>
        <end position="205"/>
    </location>
</feature>
<dbReference type="AlphaFoldDB" id="A0ABD0TMK6"/>
<dbReference type="Proteomes" id="UP001549921">
    <property type="component" value="Unassembled WGS sequence"/>
</dbReference>
<organism evidence="2 3">
    <name type="scientific">Loxostege sticticalis</name>
    <name type="common">Beet webworm moth</name>
    <dbReference type="NCBI Taxonomy" id="481309"/>
    <lineage>
        <taxon>Eukaryota</taxon>
        <taxon>Metazoa</taxon>
        <taxon>Ecdysozoa</taxon>
        <taxon>Arthropoda</taxon>
        <taxon>Hexapoda</taxon>
        <taxon>Insecta</taxon>
        <taxon>Pterygota</taxon>
        <taxon>Neoptera</taxon>
        <taxon>Endopterygota</taxon>
        <taxon>Lepidoptera</taxon>
        <taxon>Glossata</taxon>
        <taxon>Ditrysia</taxon>
        <taxon>Pyraloidea</taxon>
        <taxon>Crambidae</taxon>
        <taxon>Pyraustinae</taxon>
        <taxon>Loxostege</taxon>
    </lineage>
</organism>
<proteinExistence type="predicted"/>
<keyword evidence="1" id="KW-0732">Signal</keyword>
<accession>A0ABD0TMK6</accession>
<name>A0ABD0TMK6_LOXSC</name>
<sequence>MLCFEFFTLLLINIVQITQKNRIIMDNSDNEGVVHQSFRSPPRRRRSTFFERRDSVIPQTLSENIDPNVCAKTSTENEKHNQDLSSYYSKLLVEKEQWKKEVNNRRNKYHDLRQQYQMAAKASSSSRISYSALTNEDIEFLKAKPNISKLVESQLKLHKSVKETRALYQKANELEDVILSFSEDVVSKVTKHILENSSVEPMEQE</sequence>